<evidence type="ECO:0008006" key="6">
    <source>
        <dbReference type="Google" id="ProtNLM"/>
    </source>
</evidence>
<reference evidence="3 5" key="2">
    <citation type="submission" date="2018-01" db="EMBL/GenBank/DDBJ databases">
        <title>Novel co-symbiosis in the lucinid bivalve Phacoides pectinatus.</title>
        <authorList>
            <person name="Lim S.J."/>
            <person name="Davis B.G."/>
            <person name="Gill D.E."/>
            <person name="Engel A.S."/>
            <person name="Anderson L.C."/>
            <person name="Campbell B.J."/>
        </authorList>
    </citation>
    <scope>NUCLEOTIDE SEQUENCE [LARGE SCALE GENOMIC DNA]</scope>
    <source>
        <strain evidence="3">N3_P5</strain>
    </source>
</reference>
<evidence type="ECO:0000313" key="4">
    <source>
        <dbReference type="Proteomes" id="UP000243361"/>
    </source>
</evidence>
<protein>
    <recommendedName>
        <fullName evidence="6">Paraquat-inducible membrane protein A</fullName>
    </recommendedName>
</protein>
<dbReference type="Proteomes" id="UP000250928">
    <property type="component" value="Unassembled WGS sequence"/>
</dbReference>
<sequence>MTTLRNKTLVCRNCDALTALERLPEGCVAYCPCCRSKLLTNPAGPPHAPLALMTGALILFLLANTYPLLVLKIGDNAQATTLTGTAVALWRGGMQPLAMLVWLSTVLAPGFVISASLYLLSALRLRRVLPGSRLLLKNIHGAEIWGMIDVFLLGMLVALVKLSDSADLLFGAGFFAFIFAILFFTAASTRIDTHHWWDELDRIAGARR</sequence>
<dbReference type="AlphaFoldDB" id="A0A657PVR4"/>
<evidence type="ECO:0000313" key="5">
    <source>
        <dbReference type="Proteomes" id="UP000250928"/>
    </source>
</evidence>
<dbReference type="EMBL" id="PQCO01000183">
    <property type="protein sequence ID" value="PUE02328.1"/>
    <property type="molecule type" value="Genomic_DNA"/>
</dbReference>
<keyword evidence="1" id="KW-1133">Transmembrane helix</keyword>
<comment type="caution">
    <text evidence="3">The sequence shown here is derived from an EMBL/GenBank/DDBJ whole genome shotgun (WGS) entry which is preliminary data.</text>
</comment>
<evidence type="ECO:0000313" key="2">
    <source>
        <dbReference type="EMBL" id="OQX32395.1"/>
    </source>
</evidence>
<feature type="transmembrane region" description="Helical" evidence="1">
    <location>
        <begin position="50"/>
        <end position="69"/>
    </location>
</feature>
<feature type="transmembrane region" description="Helical" evidence="1">
    <location>
        <begin position="144"/>
        <end position="162"/>
    </location>
</feature>
<dbReference type="EMBL" id="MUIE01000437">
    <property type="protein sequence ID" value="OQX32395.1"/>
    <property type="molecule type" value="Genomic_DNA"/>
</dbReference>
<feature type="transmembrane region" description="Helical" evidence="1">
    <location>
        <begin position="168"/>
        <end position="187"/>
    </location>
</feature>
<dbReference type="Pfam" id="PF04403">
    <property type="entry name" value="PqiA"/>
    <property type="match status" value="1"/>
</dbReference>
<evidence type="ECO:0000256" key="1">
    <source>
        <dbReference type="SAM" id="Phobius"/>
    </source>
</evidence>
<keyword evidence="4" id="KW-1185">Reference proteome</keyword>
<keyword evidence="1" id="KW-0812">Transmembrane</keyword>
<gene>
    <name evidence="2" type="ORF">B0D84_06305</name>
    <name evidence="3" type="ORF">C3L24_06245</name>
</gene>
<organism evidence="3 5">
    <name type="scientific">Candidatus Sedimenticola endophacoides</name>
    <dbReference type="NCBI Taxonomy" id="2548426"/>
    <lineage>
        <taxon>Bacteria</taxon>
        <taxon>Pseudomonadati</taxon>
        <taxon>Pseudomonadota</taxon>
        <taxon>Gammaproteobacteria</taxon>
        <taxon>Chromatiales</taxon>
        <taxon>Sedimenticolaceae</taxon>
        <taxon>Sedimenticola</taxon>
    </lineage>
</organism>
<evidence type="ECO:0000313" key="3">
    <source>
        <dbReference type="EMBL" id="PUE02328.1"/>
    </source>
</evidence>
<accession>A0A657PVR4</accession>
<feature type="transmembrane region" description="Helical" evidence="1">
    <location>
        <begin position="99"/>
        <end position="123"/>
    </location>
</feature>
<keyword evidence="1" id="KW-0472">Membrane</keyword>
<reference evidence="2 4" key="1">
    <citation type="submission" date="2017-02" db="EMBL/GenBank/DDBJ databases">
        <title>Novel co-symbiosis in the unique lucinid bivalve Phacoides pectinatus.</title>
        <authorList>
            <person name="Lim S.J."/>
            <person name="Davis B.G."/>
            <person name="Gill D.E."/>
            <person name="Engel A.S."/>
            <person name="Anderson L.C."/>
            <person name="Campbell B.J."/>
        </authorList>
    </citation>
    <scope>NUCLEOTIDE SEQUENCE [LARGE SCALE GENOMIC DNA]</scope>
    <source>
        <strain evidence="2">LUC13016_P6</strain>
    </source>
</reference>
<proteinExistence type="predicted"/>
<dbReference type="Proteomes" id="UP000243361">
    <property type="component" value="Unassembled WGS sequence"/>
</dbReference>
<dbReference type="InterPro" id="IPR007498">
    <property type="entry name" value="PqiA-like"/>
</dbReference>
<name>A0A657PVR4_9GAMM</name>